<evidence type="ECO:0000313" key="1">
    <source>
        <dbReference type="Proteomes" id="UP000235220"/>
    </source>
</evidence>
<reference evidence="2" key="1">
    <citation type="submission" date="2025-08" db="UniProtKB">
        <authorList>
            <consortium name="RefSeq"/>
        </authorList>
    </citation>
    <scope>IDENTIFICATION</scope>
    <source>
        <tissue evidence="2">Leaves</tissue>
    </source>
</reference>
<dbReference type="KEGG" id="jre:109019106"/>
<evidence type="ECO:0000313" key="2">
    <source>
        <dbReference type="RefSeq" id="XP_018856868.2"/>
    </source>
</evidence>
<dbReference type="AlphaFoldDB" id="A0A2I4HL27"/>
<dbReference type="InterPro" id="IPR036691">
    <property type="entry name" value="Endo/exonu/phosph_ase_sf"/>
</dbReference>
<gene>
    <name evidence="2" type="primary">LOC109019106</name>
</gene>
<dbReference type="RefSeq" id="XP_018856868.2">
    <property type="nucleotide sequence ID" value="XM_019001323.2"/>
</dbReference>
<dbReference type="Proteomes" id="UP000235220">
    <property type="component" value="Chromosome 5"/>
</dbReference>
<organism evidence="1 2">
    <name type="scientific">Juglans regia</name>
    <name type="common">English walnut</name>
    <dbReference type="NCBI Taxonomy" id="51240"/>
    <lineage>
        <taxon>Eukaryota</taxon>
        <taxon>Viridiplantae</taxon>
        <taxon>Streptophyta</taxon>
        <taxon>Embryophyta</taxon>
        <taxon>Tracheophyta</taxon>
        <taxon>Spermatophyta</taxon>
        <taxon>Magnoliopsida</taxon>
        <taxon>eudicotyledons</taxon>
        <taxon>Gunneridae</taxon>
        <taxon>Pentapetalae</taxon>
        <taxon>rosids</taxon>
        <taxon>fabids</taxon>
        <taxon>Fagales</taxon>
        <taxon>Juglandaceae</taxon>
        <taxon>Juglans</taxon>
    </lineage>
</organism>
<dbReference type="GeneID" id="109019106"/>
<dbReference type="OrthoDB" id="692400at2759"/>
<proteinExistence type="predicted"/>
<dbReference type="Gene3D" id="3.60.10.10">
    <property type="entry name" value="Endonuclease/exonuclease/phosphatase"/>
    <property type="match status" value="1"/>
</dbReference>
<dbReference type="SUPFAM" id="SSF56219">
    <property type="entry name" value="DNase I-like"/>
    <property type="match status" value="1"/>
</dbReference>
<protein>
    <submittedName>
        <fullName evidence="2">Uncharacterized protein LOC109019106</fullName>
    </submittedName>
</protein>
<dbReference type="PANTHER" id="PTHR33710:SF64">
    <property type="entry name" value="ENDONUCLEASE_EXONUCLEASE_PHOSPHATASE DOMAIN-CONTAINING PROTEIN"/>
    <property type="match status" value="1"/>
</dbReference>
<sequence>MAERRLHWDDPSSQILGSHPCVFVGDFNIIRNDSKRRRGRPQPSMAMEDFNNWIHQRGLMEMSTTGSMFTWCNGQSGLACSWARLDHALMDSSSIALFHNATYSYFPRSTSDHTPMFIALKKDPFVYGLAPFRFQQMWVDHHSFLDCVRVKEIEQQLLVNWEEILERELHMDPQAIINKIHRLMSFFFWGEIEGWEKKKRMAWKHFYKPVEEGGHRLRHLHDMQKVLHMRFTWNLIQDLESKIMEFGLGVLAPLLRPDGFSHDLFLVITVFFRHK</sequence>
<dbReference type="Gramene" id="Jr05_16190_p1">
    <property type="protein sequence ID" value="cds.Jr05_16190_p1"/>
    <property type="gene ID" value="Jr05_16190"/>
</dbReference>
<dbReference type="PANTHER" id="PTHR33710">
    <property type="entry name" value="BNAC02G09200D PROTEIN"/>
    <property type="match status" value="1"/>
</dbReference>
<accession>A0A2I4HL27</accession>
<name>A0A2I4HL27_JUGRE</name>
<keyword evidence="1" id="KW-1185">Reference proteome</keyword>